<keyword evidence="7" id="KW-0067">ATP-binding</keyword>
<dbReference type="eggNOG" id="COG4251">
    <property type="taxonomic scope" value="Bacteria"/>
</dbReference>
<dbReference type="InterPro" id="IPR036890">
    <property type="entry name" value="HATPase_C_sf"/>
</dbReference>
<feature type="domain" description="Histidine kinase" evidence="15">
    <location>
        <begin position="482"/>
        <end position="705"/>
    </location>
</feature>
<feature type="domain" description="Response regulatory" evidence="16">
    <location>
        <begin position="862"/>
        <end position="978"/>
    </location>
</feature>
<keyword evidence="4" id="KW-0808">Transferase</keyword>
<dbReference type="InterPro" id="IPR003594">
    <property type="entry name" value="HATPase_dom"/>
</dbReference>
<dbReference type="CDD" id="cd00088">
    <property type="entry name" value="HPT"/>
    <property type="match status" value="1"/>
</dbReference>
<dbReference type="SMART" id="SM00387">
    <property type="entry name" value="HATPase_c"/>
    <property type="match status" value="1"/>
</dbReference>
<feature type="compositionally biased region" description="Low complexity" evidence="13">
    <location>
        <begin position="999"/>
        <end position="1041"/>
    </location>
</feature>
<dbReference type="Pfam" id="PF00512">
    <property type="entry name" value="HisKA"/>
    <property type="match status" value="1"/>
</dbReference>
<dbReference type="OrthoDB" id="6187449at2"/>
<evidence type="ECO:0000256" key="14">
    <source>
        <dbReference type="SAM" id="Phobius"/>
    </source>
</evidence>
<keyword evidence="3 12" id="KW-0597">Phosphoprotein</keyword>
<evidence type="ECO:0000256" key="5">
    <source>
        <dbReference type="ARBA" id="ARBA00022741"/>
    </source>
</evidence>
<dbReference type="PANTHER" id="PTHR45339">
    <property type="entry name" value="HYBRID SIGNAL TRANSDUCTION HISTIDINE KINASE J"/>
    <property type="match status" value="1"/>
</dbReference>
<dbReference type="GO" id="GO:0000155">
    <property type="term" value="F:phosphorelay sensor kinase activity"/>
    <property type="evidence" value="ECO:0007669"/>
    <property type="project" value="InterPro"/>
</dbReference>
<dbReference type="SMART" id="SM00388">
    <property type="entry name" value="HisKA"/>
    <property type="match status" value="1"/>
</dbReference>
<dbReference type="Pfam" id="PF00072">
    <property type="entry name" value="Response_reg"/>
    <property type="match status" value="2"/>
</dbReference>
<dbReference type="Pfam" id="PF02518">
    <property type="entry name" value="HATPase_c"/>
    <property type="match status" value="1"/>
</dbReference>
<name>A0A095VRR0_9GAMM</name>
<feature type="modified residue" description="4-aspartylphosphate" evidence="12">
    <location>
        <position position="911"/>
    </location>
</feature>
<evidence type="ECO:0000256" key="7">
    <source>
        <dbReference type="ARBA" id="ARBA00022840"/>
    </source>
</evidence>
<dbReference type="InterPro" id="IPR008207">
    <property type="entry name" value="Sig_transdc_His_kin_Hpt_dom"/>
</dbReference>
<sequence length="1171" mass="127217">MAKSKGGRSALIAVGLRRAGLAVAAYLPVLSHAAPAADSVAWSATGGLFIGAVLGFLLAARWRRRQSSPASQAMDFPGIAFRCILSPVPRILEINRGVSSVLGISPEALRTYEAADLIALVHPDDRDALETLRERLVSGQVDGGSLQYRFNSPDGQQRVLLNQFRREPGPGVDGVPAFLGTLNDVTASKAEADARELSEATLKATSELLDVEFFELDPRSGRWRLQGSLFKRLGYMVADTPDYEHFLAAVYRDDRPLLPASAEDFLALREQTEVLFRFLDRQRRWRWLRARYVLLAGDRGPEGQRVFGLIVDANDEQEGLEAQRLNEARLRQALDTARLGLAEYVVEEDQLLANERAQQLLAVAPDVALQEGDLLAPVSGVTERWRPEMDPGELALIQRELREVIGGRRDRVRVEYAAGREDDDSRVLRISAALAPRGRGEVRRLITVLEDVTRERRAAEALAGALERAESATAAKSEFLANMSHEIRTPMNAIVGMSQLALKLAADDRLRHYLGRINSAADSLLGIVNDILDLSKIEAGKFELDSVPFRLSEVLGKVSALIGPRAEEKNIEFIIDVETPGLESAAFVGDPVRLGQVIVNLASNGVKFTEEGQVLVRVCELEALEGARRVQFEVSDTGIGISEAQQARMFQPFSQADTSITRRYGGTGLGLVISRDIVCMLDGEIWLESTAGRGSTFYFTATLPVQSAAEELAERAPFSQRLMIVDDNNTSRLVLGRLLRRLGCEVDEFITAEDALGALVGGDKPAYDAILTDWRMPGMDGAAFAEAVRAGYPAGDGPKLAIISAFNGSAQLEGGVGKFCDAVLAKPVDEAELVRFLEFIERGGDEAGMSVVAEARPLLGLRLLLVEDNVVNQEVATDMLNAAGAAVVVADHGRDALERLREQRFDAVLMDCQMPVMDGFEATRQLRTMPGLEALPVLAVSASVLQEDRRQATDAGMDGFLSKPYTGAALCEAILALVPRPVRPSDVDAPQEVAAEPSAPEQATREQAAPEQAAPEQAAPEQTTPEQTTPEQAAPAQAAQEVVPGRAAVPEAPRLEGIDYAVAVRRLGGDPARYWRISERFRDTTGDFAERVLAALDEDDTATAQREAHTLKGLAGMLGANRLQSRAGALEHALRDGLTPYDPLRRCSEELERLHVLLGRALAHQRGEAPE</sequence>
<evidence type="ECO:0000259" key="18">
    <source>
        <dbReference type="PROSITE" id="PS50894"/>
    </source>
</evidence>
<evidence type="ECO:0000256" key="1">
    <source>
        <dbReference type="ARBA" id="ARBA00000085"/>
    </source>
</evidence>
<comment type="subunit">
    <text evidence="9">At low DSF concentrations, interacts with RpfF.</text>
</comment>
<dbReference type="PROSITE" id="PS50894">
    <property type="entry name" value="HPT"/>
    <property type="match status" value="1"/>
</dbReference>
<dbReference type="InterPro" id="IPR035965">
    <property type="entry name" value="PAS-like_dom_sf"/>
</dbReference>
<dbReference type="HOGENOM" id="CLU_274041_0_0_6"/>
<dbReference type="InterPro" id="IPR003661">
    <property type="entry name" value="HisK_dim/P_dom"/>
</dbReference>
<feature type="modified residue" description="Phosphohistidine" evidence="11">
    <location>
        <position position="1109"/>
    </location>
</feature>
<dbReference type="CDD" id="cd16922">
    <property type="entry name" value="HATPase_EvgS-ArcB-TorS-like"/>
    <property type="match status" value="1"/>
</dbReference>
<evidence type="ECO:0000259" key="17">
    <source>
        <dbReference type="PROSITE" id="PS50112"/>
    </source>
</evidence>
<dbReference type="EC" id="2.7.13.3" evidence="2"/>
<dbReference type="SUPFAM" id="SSF55874">
    <property type="entry name" value="ATPase domain of HSP90 chaperone/DNA topoisomerase II/histidine kinase"/>
    <property type="match status" value="1"/>
</dbReference>
<evidence type="ECO:0000256" key="9">
    <source>
        <dbReference type="ARBA" id="ARBA00064003"/>
    </source>
</evidence>
<dbReference type="InterPro" id="IPR001789">
    <property type="entry name" value="Sig_transdc_resp-reg_receiver"/>
</dbReference>
<gene>
    <name evidence="19" type="ORF">HRUBRA_01631</name>
</gene>
<dbReference type="Pfam" id="PF08447">
    <property type="entry name" value="PAS_3"/>
    <property type="match status" value="1"/>
</dbReference>
<evidence type="ECO:0000256" key="3">
    <source>
        <dbReference type="ARBA" id="ARBA00022553"/>
    </source>
</evidence>
<dbReference type="Gene3D" id="1.10.287.130">
    <property type="match status" value="1"/>
</dbReference>
<feature type="region of interest" description="Disordered" evidence="13">
    <location>
        <begin position="985"/>
        <end position="1048"/>
    </location>
</feature>
<feature type="domain" description="Response regulatory" evidence="16">
    <location>
        <begin position="721"/>
        <end position="841"/>
    </location>
</feature>
<dbReference type="SMART" id="SM00448">
    <property type="entry name" value="REC"/>
    <property type="match status" value="2"/>
</dbReference>
<dbReference type="Gene3D" id="1.20.120.160">
    <property type="entry name" value="HPT domain"/>
    <property type="match status" value="1"/>
</dbReference>
<feature type="transmembrane region" description="Helical" evidence="14">
    <location>
        <begin position="40"/>
        <end position="60"/>
    </location>
</feature>
<dbReference type="AlphaFoldDB" id="A0A095VRR0"/>
<dbReference type="CDD" id="cd00130">
    <property type="entry name" value="PAS"/>
    <property type="match status" value="1"/>
</dbReference>
<dbReference type="InterPro" id="IPR036641">
    <property type="entry name" value="HPT_dom_sf"/>
</dbReference>
<dbReference type="CDD" id="cd00082">
    <property type="entry name" value="HisKA"/>
    <property type="match status" value="1"/>
</dbReference>
<keyword evidence="8" id="KW-0902">Two-component regulatory system</keyword>
<evidence type="ECO:0000313" key="20">
    <source>
        <dbReference type="Proteomes" id="UP000029640"/>
    </source>
</evidence>
<dbReference type="Gene3D" id="3.30.565.10">
    <property type="entry name" value="Histidine kinase-like ATPase, C-terminal domain"/>
    <property type="match status" value="1"/>
</dbReference>
<dbReference type="InterPro" id="IPR004358">
    <property type="entry name" value="Sig_transdc_His_kin-like_C"/>
</dbReference>
<feature type="domain" description="PAS" evidence="17">
    <location>
        <begin position="90"/>
        <end position="140"/>
    </location>
</feature>
<dbReference type="InterPro" id="IPR005467">
    <property type="entry name" value="His_kinase_dom"/>
</dbReference>
<dbReference type="InterPro" id="IPR036097">
    <property type="entry name" value="HisK_dim/P_sf"/>
</dbReference>
<evidence type="ECO:0000256" key="12">
    <source>
        <dbReference type="PROSITE-ProRule" id="PRU00169"/>
    </source>
</evidence>
<dbReference type="Proteomes" id="UP000029640">
    <property type="component" value="Unassembled WGS sequence"/>
</dbReference>
<comment type="caution">
    <text evidence="19">The sequence shown here is derived from an EMBL/GenBank/DDBJ whole genome shotgun (WGS) entry which is preliminary data.</text>
</comment>
<organism evidence="19 20">
    <name type="scientific">Pseudohaliea rubra DSM 19751</name>
    <dbReference type="NCBI Taxonomy" id="1265313"/>
    <lineage>
        <taxon>Bacteria</taxon>
        <taxon>Pseudomonadati</taxon>
        <taxon>Pseudomonadota</taxon>
        <taxon>Gammaproteobacteria</taxon>
        <taxon>Cellvibrionales</taxon>
        <taxon>Halieaceae</taxon>
        <taxon>Pseudohaliea</taxon>
    </lineage>
</organism>
<protein>
    <recommendedName>
        <fullName evidence="10">Sensory/regulatory protein RpfC</fullName>
        <ecNumber evidence="2">2.7.13.3</ecNumber>
    </recommendedName>
</protein>
<keyword evidence="14" id="KW-0812">Transmembrane</keyword>
<dbReference type="SUPFAM" id="SSF55785">
    <property type="entry name" value="PYP-like sensor domain (PAS domain)"/>
    <property type="match status" value="2"/>
</dbReference>
<evidence type="ECO:0000256" key="8">
    <source>
        <dbReference type="ARBA" id="ARBA00023012"/>
    </source>
</evidence>
<dbReference type="PATRIC" id="fig|1265313.6.peg.1613"/>
<evidence type="ECO:0000256" key="2">
    <source>
        <dbReference type="ARBA" id="ARBA00012438"/>
    </source>
</evidence>
<keyword evidence="5" id="KW-0547">Nucleotide-binding</keyword>
<feature type="modified residue" description="4-aspartylphosphate" evidence="12">
    <location>
        <position position="773"/>
    </location>
</feature>
<keyword evidence="6" id="KW-0418">Kinase</keyword>
<feature type="domain" description="HPt" evidence="18">
    <location>
        <begin position="1070"/>
        <end position="1161"/>
    </location>
</feature>
<dbReference type="PROSITE" id="PS50112">
    <property type="entry name" value="PAS"/>
    <property type="match status" value="1"/>
</dbReference>
<dbReference type="EMBL" id="AUVB01000047">
    <property type="protein sequence ID" value="KGE03783.1"/>
    <property type="molecule type" value="Genomic_DNA"/>
</dbReference>
<evidence type="ECO:0000256" key="6">
    <source>
        <dbReference type="ARBA" id="ARBA00022777"/>
    </source>
</evidence>
<keyword evidence="14" id="KW-0472">Membrane</keyword>
<proteinExistence type="predicted"/>
<evidence type="ECO:0000259" key="15">
    <source>
        <dbReference type="PROSITE" id="PS50109"/>
    </source>
</evidence>
<keyword evidence="14" id="KW-1133">Transmembrane helix</keyword>
<dbReference type="PRINTS" id="PR00344">
    <property type="entry name" value="BCTRLSENSOR"/>
</dbReference>
<evidence type="ECO:0000256" key="4">
    <source>
        <dbReference type="ARBA" id="ARBA00022679"/>
    </source>
</evidence>
<keyword evidence="20" id="KW-1185">Reference proteome</keyword>
<dbReference type="eggNOG" id="COG0642">
    <property type="taxonomic scope" value="Bacteria"/>
</dbReference>
<dbReference type="RefSeq" id="WP_144244460.1">
    <property type="nucleotide sequence ID" value="NZ_KN234776.1"/>
</dbReference>
<dbReference type="STRING" id="1265313.HRUBRA_01631"/>
<dbReference type="PROSITE" id="PS50109">
    <property type="entry name" value="HIS_KIN"/>
    <property type="match status" value="1"/>
</dbReference>
<dbReference type="InterPro" id="IPR000014">
    <property type="entry name" value="PAS"/>
</dbReference>
<dbReference type="Gene3D" id="3.30.450.20">
    <property type="entry name" value="PAS domain"/>
    <property type="match status" value="3"/>
</dbReference>
<dbReference type="InterPro" id="IPR011006">
    <property type="entry name" value="CheY-like_superfamily"/>
</dbReference>
<reference evidence="19 20" key="1">
    <citation type="journal article" date="2014" name="Genome Announc.">
        <title>Genome Sequence of Gammaproteobacterial Pseudohaliea rubra Type Strain DSM 19751, Isolated from Coastal Seawater of the Mediterranean Sea.</title>
        <authorList>
            <person name="Spring S."/>
            <person name="Fiebig A."/>
            <person name="Riedel T."/>
            <person name="Goker M."/>
            <person name="Klenk H.P."/>
        </authorList>
    </citation>
    <scope>NUCLEOTIDE SEQUENCE [LARGE SCALE GENOMIC DNA]</scope>
    <source>
        <strain evidence="19 20">DSM 19751</strain>
    </source>
</reference>
<evidence type="ECO:0000256" key="10">
    <source>
        <dbReference type="ARBA" id="ARBA00068150"/>
    </source>
</evidence>
<dbReference type="Gene3D" id="3.40.50.2300">
    <property type="match status" value="2"/>
</dbReference>
<dbReference type="SUPFAM" id="SSF47226">
    <property type="entry name" value="Histidine-containing phosphotransfer domain, HPT domain"/>
    <property type="match status" value="1"/>
</dbReference>
<evidence type="ECO:0000256" key="11">
    <source>
        <dbReference type="PROSITE-ProRule" id="PRU00110"/>
    </source>
</evidence>
<dbReference type="Pfam" id="PF01627">
    <property type="entry name" value="Hpt"/>
    <property type="match status" value="1"/>
</dbReference>
<dbReference type="PROSITE" id="PS50110">
    <property type="entry name" value="RESPONSE_REGULATORY"/>
    <property type="match status" value="2"/>
</dbReference>
<comment type="catalytic activity">
    <reaction evidence="1">
        <text>ATP + protein L-histidine = ADP + protein N-phospho-L-histidine.</text>
        <dbReference type="EC" id="2.7.13.3"/>
    </reaction>
</comment>
<evidence type="ECO:0000313" key="19">
    <source>
        <dbReference type="EMBL" id="KGE03783.1"/>
    </source>
</evidence>
<dbReference type="InterPro" id="IPR013655">
    <property type="entry name" value="PAS_fold_3"/>
</dbReference>
<dbReference type="CDD" id="cd17546">
    <property type="entry name" value="REC_hyHK_CKI1_RcsC-like"/>
    <property type="match status" value="1"/>
</dbReference>
<dbReference type="PANTHER" id="PTHR45339:SF5">
    <property type="entry name" value="HISTIDINE KINASE"/>
    <property type="match status" value="1"/>
</dbReference>
<dbReference type="FunFam" id="1.10.287.130:FF:000002">
    <property type="entry name" value="Two-component osmosensing histidine kinase"/>
    <property type="match status" value="1"/>
</dbReference>
<evidence type="ECO:0000256" key="13">
    <source>
        <dbReference type="SAM" id="MobiDB-lite"/>
    </source>
</evidence>
<evidence type="ECO:0000259" key="16">
    <source>
        <dbReference type="PROSITE" id="PS50110"/>
    </source>
</evidence>
<dbReference type="GO" id="GO:0005524">
    <property type="term" value="F:ATP binding"/>
    <property type="evidence" value="ECO:0007669"/>
    <property type="project" value="UniProtKB-KW"/>
</dbReference>
<accession>A0A095VRR0</accession>
<dbReference type="SUPFAM" id="SSF52172">
    <property type="entry name" value="CheY-like"/>
    <property type="match status" value="2"/>
</dbReference>
<dbReference type="FunFam" id="3.30.565.10:FF:000010">
    <property type="entry name" value="Sensor histidine kinase RcsC"/>
    <property type="match status" value="1"/>
</dbReference>
<dbReference type="SUPFAM" id="SSF47384">
    <property type="entry name" value="Homodimeric domain of signal transducing histidine kinase"/>
    <property type="match status" value="1"/>
</dbReference>
<dbReference type="GO" id="GO:0005886">
    <property type="term" value="C:plasma membrane"/>
    <property type="evidence" value="ECO:0007669"/>
    <property type="project" value="UniProtKB-SubCell"/>
</dbReference>